<name>A0AAW1L6M0_POPJA</name>
<dbReference type="GO" id="GO:0008270">
    <property type="term" value="F:zinc ion binding"/>
    <property type="evidence" value="ECO:0007669"/>
    <property type="project" value="UniProtKB-UniRule"/>
</dbReference>
<protein>
    <submittedName>
        <fullName evidence="3">Zinc-finger associated domain (Zf-AD)</fullName>
    </submittedName>
</protein>
<keyword evidence="4" id="KW-1185">Reference proteome</keyword>
<dbReference type="GO" id="GO:0005634">
    <property type="term" value="C:nucleus"/>
    <property type="evidence" value="ECO:0007669"/>
    <property type="project" value="InterPro"/>
</dbReference>
<feature type="binding site" evidence="1">
    <location>
        <position position="19"/>
    </location>
    <ligand>
        <name>Zn(2+)</name>
        <dbReference type="ChEBI" id="CHEBI:29105"/>
    </ligand>
</feature>
<evidence type="ECO:0000313" key="4">
    <source>
        <dbReference type="Proteomes" id="UP001458880"/>
    </source>
</evidence>
<comment type="caution">
    <text evidence="3">The sequence shown here is derived from an EMBL/GenBank/DDBJ whole genome shotgun (WGS) entry which is preliminary data.</text>
</comment>
<organism evidence="3 4">
    <name type="scientific">Popillia japonica</name>
    <name type="common">Japanese beetle</name>
    <dbReference type="NCBI Taxonomy" id="7064"/>
    <lineage>
        <taxon>Eukaryota</taxon>
        <taxon>Metazoa</taxon>
        <taxon>Ecdysozoa</taxon>
        <taxon>Arthropoda</taxon>
        <taxon>Hexapoda</taxon>
        <taxon>Insecta</taxon>
        <taxon>Pterygota</taxon>
        <taxon>Neoptera</taxon>
        <taxon>Endopterygota</taxon>
        <taxon>Coleoptera</taxon>
        <taxon>Polyphaga</taxon>
        <taxon>Scarabaeiformia</taxon>
        <taxon>Scarabaeidae</taxon>
        <taxon>Rutelinae</taxon>
        <taxon>Popillia</taxon>
    </lineage>
</organism>
<accession>A0AAW1L6M0</accession>
<feature type="binding site" evidence="1">
    <location>
        <position position="73"/>
    </location>
    <ligand>
        <name>Zn(2+)</name>
        <dbReference type="ChEBI" id="CHEBI:29105"/>
    </ligand>
</feature>
<dbReference type="PROSITE" id="PS51915">
    <property type="entry name" value="ZAD"/>
    <property type="match status" value="1"/>
</dbReference>
<reference evidence="3 4" key="1">
    <citation type="journal article" date="2024" name="BMC Genomics">
        <title>De novo assembly and annotation of Popillia japonica's genome with initial clues to its potential as an invasive pest.</title>
        <authorList>
            <person name="Cucini C."/>
            <person name="Boschi S."/>
            <person name="Funari R."/>
            <person name="Cardaioli E."/>
            <person name="Iannotti N."/>
            <person name="Marturano G."/>
            <person name="Paoli F."/>
            <person name="Bruttini M."/>
            <person name="Carapelli A."/>
            <person name="Frati F."/>
            <person name="Nardi F."/>
        </authorList>
    </citation>
    <scope>NUCLEOTIDE SEQUENCE [LARGE SCALE GENOMIC DNA]</scope>
    <source>
        <strain evidence="3">DMR45628</strain>
    </source>
</reference>
<evidence type="ECO:0000313" key="3">
    <source>
        <dbReference type="EMBL" id="KAK9729513.1"/>
    </source>
</evidence>
<evidence type="ECO:0000256" key="1">
    <source>
        <dbReference type="PROSITE-ProRule" id="PRU01263"/>
    </source>
</evidence>
<gene>
    <name evidence="3" type="ORF">QE152_g15907</name>
</gene>
<feature type="domain" description="ZAD" evidence="2">
    <location>
        <begin position="14"/>
        <end position="97"/>
    </location>
</feature>
<feature type="binding site" evidence="1">
    <location>
        <position position="70"/>
    </location>
    <ligand>
        <name>Zn(2+)</name>
        <dbReference type="ChEBI" id="CHEBI:29105"/>
    </ligand>
</feature>
<keyword evidence="1" id="KW-0479">Metal-binding</keyword>
<dbReference type="InterPro" id="IPR012934">
    <property type="entry name" value="Znf_AD"/>
</dbReference>
<dbReference type="EMBL" id="JASPKY010000160">
    <property type="protein sequence ID" value="KAK9729513.1"/>
    <property type="molecule type" value="Genomic_DNA"/>
</dbReference>
<dbReference type="Pfam" id="PF07776">
    <property type="entry name" value="zf-AD"/>
    <property type="match status" value="1"/>
</dbReference>
<feature type="binding site" evidence="1">
    <location>
        <position position="16"/>
    </location>
    <ligand>
        <name>Zn(2+)</name>
        <dbReference type="ChEBI" id="CHEBI:29105"/>
    </ligand>
</feature>
<dbReference type="AlphaFoldDB" id="A0AAW1L6M0"/>
<dbReference type="SMART" id="SM00868">
    <property type="entry name" value="zf-AD"/>
    <property type="match status" value="1"/>
</dbReference>
<keyword evidence="1" id="KW-0862">Zinc</keyword>
<evidence type="ECO:0000259" key="2">
    <source>
        <dbReference type="PROSITE" id="PS51915"/>
    </source>
</evidence>
<dbReference type="SUPFAM" id="SSF57716">
    <property type="entry name" value="Glucocorticoid receptor-like (DNA-binding domain)"/>
    <property type="match status" value="1"/>
</dbReference>
<dbReference type="Proteomes" id="UP001458880">
    <property type="component" value="Unassembled WGS sequence"/>
</dbReference>
<sequence length="135" mass="15713">MCSITSNVPSKFYNLCRLCLSCPVLEDNQCKDAKLERIFDDVEERNIPRKIMTCLSIMVKDDDQLPQVICIRCSEQLDVLYGFKETAKKAEILLHQFLMCMKELEGTTQKKQQIPKLNLKLLKSNVRTTRKKNLQ</sequence>
<proteinExistence type="predicted"/>
<dbReference type="Gene3D" id="3.40.1800.20">
    <property type="match status" value="1"/>
</dbReference>
<keyword evidence="1 3" id="KW-0863">Zinc-finger</keyword>